<gene>
    <name evidence="5" type="ORF">AOQ84DRAFT_367509</name>
</gene>
<dbReference type="PANTHER" id="PTHR43765">
    <property type="entry name" value="2-DEHYDROPANTOATE 2-REDUCTASE-RELATED"/>
    <property type="match status" value="1"/>
</dbReference>
<protein>
    <submittedName>
        <fullName evidence="5">6-phosphogluconate dehydrogenase C-terminal domain-like protein</fullName>
    </submittedName>
</protein>
<feature type="domain" description="Ketopantoate reductase C-terminal" evidence="4">
    <location>
        <begin position="57"/>
        <end position="188"/>
    </location>
</feature>
<dbReference type="AlphaFoldDB" id="A0A8E2ETA4"/>
<feature type="non-terminal residue" evidence="5">
    <location>
        <position position="1"/>
    </location>
</feature>
<dbReference type="Pfam" id="PF08546">
    <property type="entry name" value="ApbA_C"/>
    <property type="match status" value="1"/>
</dbReference>
<proteinExistence type="predicted"/>
<dbReference type="PANTHER" id="PTHR43765:SF2">
    <property type="entry name" value="2-DEHYDROPANTOATE 2-REDUCTASE"/>
    <property type="match status" value="1"/>
</dbReference>
<evidence type="ECO:0000256" key="3">
    <source>
        <dbReference type="SAM" id="MobiDB-lite"/>
    </source>
</evidence>
<keyword evidence="6" id="KW-1185">Reference proteome</keyword>
<keyword evidence="2" id="KW-0560">Oxidoreductase</keyword>
<feature type="region of interest" description="Disordered" evidence="3">
    <location>
        <begin position="1"/>
        <end position="23"/>
    </location>
</feature>
<dbReference type="SUPFAM" id="SSF48179">
    <property type="entry name" value="6-phosphogluconate dehydrogenase C-terminal domain-like"/>
    <property type="match status" value="1"/>
</dbReference>
<dbReference type="Gene3D" id="1.10.1040.10">
    <property type="entry name" value="N-(1-d-carboxylethyl)-l-norvaline Dehydrogenase, domain 2"/>
    <property type="match status" value="1"/>
</dbReference>
<dbReference type="GO" id="GO:0050661">
    <property type="term" value="F:NADP binding"/>
    <property type="evidence" value="ECO:0007669"/>
    <property type="project" value="TreeGrafter"/>
</dbReference>
<organism evidence="5 6">
    <name type="scientific">Glonium stellatum</name>
    <dbReference type="NCBI Taxonomy" id="574774"/>
    <lineage>
        <taxon>Eukaryota</taxon>
        <taxon>Fungi</taxon>
        <taxon>Dikarya</taxon>
        <taxon>Ascomycota</taxon>
        <taxon>Pezizomycotina</taxon>
        <taxon>Dothideomycetes</taxon>
        <taxon>Pleosporomycetidae</taxon>
        <taxon>Gloniales</taxon>
        <taxon>Gloniaceae</taxon>
        <taxon>Glonium</taxon>
    </lineage>
</organism>
<dbReference type="GO" id="GO:0008677">
    <property type="term" value="F:2-dehydropantoate 2-reductase activity"/>
    <property type="evidence" value="ECO:0007669"/>
    <property type="project" value="TreeGrafter"/>
</dbReference>
<name>A0A8E2ETA4_9PEZI</name>
<dbReference type="InterPro" id="IPR050838">
    <property type="entry name" value="Ketopantoate_reductase"/>
</dbReference>
<dbReference type="Proteomes" id="UP000250140">
    <property type="component" value="Unassembled WGS sequence"/>
</dbReference>
<dbReference type="GO" id="GO:0005739">
    <property type="term" value="C:mitochondrion"/>
    <property type="evidence" value="ECO:0007669"/>
    <property type="project" value="TreeGrafter"/>
</dbReference>
<dbReference type="FunFam" id="1.10.1040.10:FF:000038">
    <property type="entry name" value="Probable 2-dehydropantoate 2-reductase"/>
    <property type="match status" value="1"/>
</dbReference>
<evidence type="ECO:0000313" key="5">
    <source>
        <dbReference type="EMBL" id="OCL04431.1"/>
    </source>
</evidence>
<sequence length="254" mass="28293">PAAAAAATAATTAAPPPQQQQQQQQRLLWAPPSRHLLRTLLRTPILCATSLAPADLLMQQLEKLAANSVINPLTVLLDARNGALLYNYALTRVMRLLLSEISLVLRSLPELQHIPGVAHRFDPGRLETLVVGVANRTRENVSSMLADVRTGRRTEVEYMNGWVVRKGEEMGVQCVMNFMVKEMVKGKQVMVKQELEESVPLVGPDKGRTQDEICHPNEYVLQFLVHSPYSRLSYKNPFSSFQASAMEVLKILTD</sequence>
<dbReference type="InterPro" id="IPR008927">
    <property type="entry name" value="6-PGluconate_DH-like_C_sf"/>
</dbReference>
<dbReference type="EMBL" id="KV750510">
    <property type="protein sequence ID" value="OCL04431.1"/>
    <property type="molecule type" value="Genomic_DNA"/>
</dbReference>
<evidence type="ECO:0000256" key="1">
    <source>
        <dbReference type="ARBA" id="ARBA00022857"/>
    </source>
</evidence>
<evidence type="ECO:0000259" key="4">
    <source>
        <dbReference type="Pfam" id="PF08546"/>
    </source>
</evidence>
<reference evidence="5 6" key="1">
    <citation type="journal article" date="2016" name="Nat. Commun.">
        <title>Ectomycorrhizal ecology is imprinted in the genome of the dominant symbiotic fungus Cenococcum geophilum.</title>
        <authorList>
            <consortium name="DOE Joint Genome Institute"/>
            <person name="Peter M."/>
            <person name="Kohler A."/>
            <person name="Ohm R.A."/>
            <person name="Kuo A."/>
            <person name="Krutzmann J."/>
            <person name="Morin E."/>
            <person name="Arend M."/>
            <person name="Barry K.W."/>
            <person name="Binder M."/>
            <person name="Choi C."/>
            <person name="Clum A."/>
            <person name="Copeland A."/>
            <person name="Grisel N."/>
            <person name="Haridas S."/>
            <person name="Kipfer T."/>
            <person name="LaButti K."/>
            <person name="Lindquist E."/>
            <person name="Lipzen A."/>
            <person name="Maire R."/>
            <person name="Meier B."/>
            <person name="Mihaltcheva S."/>
            <person name="Molinier V."/>
            <person name="Murat C."/>
            <person name="Poggeler S."/>
            <person name="Quandt C.A."/>
            <person name="Sperisen C."/>
            <person name="Tritt A."/>
            <person name="Tisserant E."/>
            <person name="Crous P.W."/>
            <person name="Henrissat B."/>
            <person name="Nehls U."/>
            <person name="Egli S."/>
            <person name="Spatafora J.W."/>
            <person name="Grigoriev I.V."/>
            <person name="Martin F.M."/>
        </authorList>
    </citation>
    <scope>NUCLEOTIDE SEQUENCE [LARGE SCALE GENOMIC DNA]</scope>
    <source>
        <strain evidence="5 6">CBS 207.34</strain>
    </source>
</reference>
<dbReference type="OrthoDB" id="73846at2759"/>
<dbReference type="InterPro" id="IPR013328">
    <property type="entry name" value="6PGD_dom2"/>
</dbReference>
<evidence type="ECO:0000313" key="6">
    <source>
        <dbReference type="Proteomes" id="UP000250140"/>
    </source>
</evidence>
<accession>A0A8E2ETA4</accession>
<keyword evidence="1" id="KW-0521">NADP</keyword>
<dbReference type="InterPro" id="IPR013752">
    <property type="entry name" value="KPA_reductase"/>
</dbReference>
<evidence type="ECO:0000256" key="2">
    <source>
        <dbReference type="ARBA" id="ARBA00023002"/>
    </source>
</evidence>